<dbReference type="OrthoDB" id="369222at2"/>
<evidence type="ECO:0000313" key="7">
    <source>
        <dbReference type="EMBL" id="SIQ54534.1"/>
    </source>
</evidence>
<dbReference type="InterPro" id="IPR010982">
    <property type="entry name" value="Lambda_DNA-bd_dom_sf"/>
</dbReference>
<feature type="domain" description="HTH lacI-type" evidence="5">
    <location>
        <begin position="2"/>
        <end position="56"/>
    </location>
</feature>
<dbReference type="STRING" id="56779.SAMN05421834_105116"/>
<proteinExistence type="predicted"/>
<name>A0A1N6TMR1_9FIRM</name>
<keyword evidence="8" id="KW-1185">Reference proteome</keyword>
<dbReference type="Gene3D" id="3.40.50.2300">
    <property type="match status" value="2"/>
</dbReference>
<dbReference type="InterPro" id="IPR001387">
    <property type="entry name" value="Cro/C1-type_HTH"/>
</dbReference>
<evidence type="ECO:0000256" key="3">
    <source>
        <dbReference type="ARBA" id="ARBA00023125"/>
    </source>
</evidence>
<evidence type="ECO:0000259" key="6">
    <source>
        <dbReference type="PROSITE" id="PS50943"/>
    </source>
</evidence>
<dbReference type="Pfam" id="PF00356">
    <property type="entry name" value="LacI"/>
    <property type="match status" value="1"/>
</dbReference>
<dbReference type="PRINTS" id="PR00036">
    <property type="entry name" value="HTHLACI"/>
</dbReference>
<dbReference type="PANTHER" id="PTHR30146">
    <property type="entry name" value="LACI-RELATED TRANSCRIPTIONAL REPRESSOR"/>
    <property type="match status" value="1"/>
</dbReference>
<dbReference type="Proteomes" id="UP000185669">
    <property type="component" value="Unassembled WGS sequence"/>
</dbReference>
<keyword evidence="2" id="KW-0805">Transcription regulation</keyword>
<dbReference type="SMART" id="SM00354">
    <property type="entry name" value="HTH_LACI"/>
    <property type="match status" value="1"/>
</dbReference>
<dbReference type="PROSITE" id="PS50932">
    <property type="entry name" value="HTH_LACI_2"/>
    <property type="match status" value="1"/>
</dbReference>
<gene>
    <name evidence="7" type="ORF">SAMN05421834_105116</name>
</gene>
<dbReference type="InterPro" id="IPR000843">
    <property type="entry name" value="HTH_LacI"/>
</dbReference>
<evidence type="ECO:0000313" key="8">
    <source>
        <dbReference type="Proteomes" id="UP000185669"/>
    </source>
</evidence>
<evidence type="ECO:0000256" key="4">
    <source>
        <dbReference type="ARBA" id="ARBA00023163"/>
    </source>
</evidence>
<keyword evidence="1" id="KW-0678">Repressor</keyword>
<organism evidence="7 8">
    <name type="scientific">Halanaerobium kushneri</name>
    <dbReference type="NCBI Taxonomy" id="56779"/>
    <lineage>
        <taxon>Bacteria</taxon>
        <taxon>Bacillati</taxon>
        <taxon>Bacillota</taxon>
        <taxon>Clostridia</taxon>
        <taxon>Halanaerobiales</taxon>
        <taxon>Halanaerobiaceae</taxon>
        <taxon>Halanaerobium</taxon>
    </lineage>
</organism>
<dbReference type="GO" id="GO:0000976">
    <property type="term" value="F:transcription cis-regulatory region binding"/>
    <property type="evidence" value="ECO:0007669"/>
    <property type="project" value="TreeGrafter"/>
</dbReference>
<dbReference type="InterPro" id="IPR028082">
    <property type="entry name" value="Peripla_BP_I"/>
</dbReference>
<evidence type="ECO:0000259" key="5">
    <source>
        <dbReference type="PROSITE" id="PS50932"/>
    </source>
</evidence>
<dbReference type="PANTHER" id="PTHR30146:SF95">
    <property type="entry name" value="RIBOSE OPERON REPRESSOR"/>
    <property type="match status" value="1"/>
</dbReference>
<feature type="domain" description="HTH cro/C1-type" evidence="6">
    <location>
        <begin position="3"/>
        <end position="43"/>
    </location>
</feature>
<dbReference type="CDD" id="cd06291">
    <property type="entry name" value="PBP1_Qymf-like"/>
    <property type="match status" value="1"/>
</dbReference>
<accession>A0A1N6TMR1</accession>
<protein>
    <submittedName>
        <fullName evidence="7">Transcriptional regulator, LacI family</fullName>
    </submittedName>
</protein>
<dbReference type="SUPFAM" id="SSF53822">
    <property type="entry name" value="Periplasmic binding protein-like I"/>
    <property type="match status" value="1"/>
</dbReference>
<reference evidence="8" key="1">
    <citation type="submission" date="2017-01" db="EMBL/GenBank/DDBJ databases">
        <authorList>
            <person name="Varghese N."/>
            <person name="Submissions S."/>
        </authorList>
    </citation>
    <scope>NUCLEOTIDE SEQUENCE [LARGE SCALE GENOMIC DNA]</scope>
    <source>
        <strain evidence="8">ATCC 700103</strain>
    </source>
</reference>
<dbReference type="EMBL" id="FTNC01000005">
    <property type="protein sequence ID" value="SIQ54534.1"/>
    <property type="molecule type" value="Genomic_DNA"/>
</dbReference>
<dbReference type="AlphaFoldDB" id="A0A1N6TMR1"/>
<evidence type="ECO:0000256" key="2">
    <source>
        <dbReference type="ARBA" id="ARBA00023015"/>
    </source>
</evidence>
<dbReference type="CDD" id="cd01392">
    <property type="entry name" value="HTH_LacI"/>
    <property type="match status" value="1"/>
</dbReference>
<keyword evidence="4" id="KW-0804">Transcription</keyword>
<dbReference type="Pfam" id="PF13377">
    <property type="entry name" value="Peripla_BP_3"/>
    <property type="match status" value="1"/>
</dbReference>
<dbReference type="RefSeq" id="WP_076544303.1">
    <property type="nucleotide sequence ID" value="NZ_FTNC01000005.1"/>
</dbReference>
<dbReference type="Gene3D" id="1.10.260.40">
    <property type="entry name" value="lambda repressor-like DNA-binding domains"/>
    <property type="match status" value="1"/>
</dbReference>
<dbReference type="PROSITE" id="PS50943">
    <property type="entry name" value="HTH_CROC1"/>
    <property type="match status" value="1"/>
</dbReference>
<dbReference type="SUPFAM" id="SSF47413">
    <property type="entry name" value="lambda repressor-like DNA-binding domains"/>
    <property type="match status" value="1"/>
</dbReference>
<dbReference type="InterPro" id="IPR046335">
    <property type="entry name" value="LacI/GalR-like_sensor"/>
</dbReference>
<sequence>MTTQKDVAEKAGVTVTTVSRVINNRGYIADETREKVYQVMEELNYRPNAVARSLSKRKSDILGVILPAVYHPFFSSLLSYLENYAHQNGYKIMLCNSQMEAEKEKNYINMLRAQQVDGIFLASHTLDIAKEIKVDLPVLTFDRQIEGIPYICSDNFKGGRLAAEHLLAEGAEELVYIGGSLELDLLSNQRFKGFKETVNRKGLKVKKYQCQLNSFDRQEYKKLAREIFRNKRKIDGIFASSDLIAAAVIKEAENNGIRVPDDLKVIGYDDLELARLFRPEITTIRQPTAAIARRGIELLLKAVEGEEVETENILDVELIKRESA</sequence>
<dbReference type="GO" id="GO:0003700">
    <property type="term" value="F:DNA-binding transcription factor activity"/>
    <property type="evidence" value="ECO:0007669"/>
    <property type="project" value="TreeGrafter"/>
</dbReference>
<keyword evidence="3" id="KW-0238">DNA-binding</keyword>
<evidence type="ECO:0000256" key="1">
    <source>
        <dbReference type="ARBA" id="ARBA00022491"/>
    </source>
</evidence>